<sequence length="173" mass="19492">MPEQPDALAQLLQAQEDLQIEAYGSSPALLLPDNVVGAVDFIHWNVTALTDELHELLGETSWKPWAKGDYVNLTAAKGEAIDALHFLLNLFNVLGMDSEEVQERYYAKRKKNIKRQEDGYDGRSTKCPGCKRALDDDGVTCHPFRGRLGTDEVEDLIFCDRHGRAYRPNKETT</sequence>
<dbReference type="Gene3D" id="1.10.4010.10">
    <property type="entry name" value="Type II deoxyuridine triphosphatase"/>
    <property type="match status" value="1"/>
</dbReference>
<dbReference type="CDD" id="cd11527">
    <property type="entry name" value="NTP-PPase_dUTPase"/>
    <property type="match status" value="1"/>
</dbReference>
<name>A0A345KWC1_9CAUD</name>
<evidence type="ECO:0000313" key="2">
    <source>
        <dbReference type="Proteomes" id="UP000260367"/>
    </source>
</evidence>
<dbReference type="InterPro" id="IPR014871">
    <property type="entry name" value="dUTPase/dCTP_pyrophosphatase"/>
</dbReference>
<dbReference type="Pfam" id="PF08761">
    <property type="entry name" value="dUTPase_2"/>
    <property type="match status" value="1"/>
</dbReference>
<evidence type="ECO:0000313" key="1">
    <source>
        <dbReference type="EMBL" id="AXH47323.1"/>
    </source>
</evidence>
<organism evidence="1 2">
    <name type="scientific">Microbacterium phage Eden</name>
    <dbReference type="NCBI Taxonomy" id="2250289"/>
    <lineage>
        <taxon>Viruses</taxon>
        <taxon>Duplodnaviria</taxon>
        <taxon>Heunggongvirae</taxon>
        <taxon>Uroviricota</taxon>
        <taxon>Caudoviricetes</taxon>
        <taxon>Edenvirus</taxon>
        <taxon>Edenvirus eden</taxon>
    </lineage>
</organism>
<protein>
    <submittedName>
        <fullName evidence="1">Deoxyuridine triphosphatase</fullName>
    </submittedName>
</protein>
<dbReference type="GeneID" id="54997677"/>
<gene>
    <name evidence="1" type="primary">28</name>
    <name evidence="1" type="ORF">SEA_EDEN_28</name>
</gene>
<accession>A0A345KWC1</accession>
<proteinExistence type="predicted"/>
<dbReference type="KEGG" id="vg:54997677"/>
<reference evidence="2" key="1">
    <citation type="submission" date="2018-06" db="EMBL/GenBank/DDBJ databases">
        <authorList>
            <person name="Zhirakovskaya E."/>
        </authorList>
    </citation>
    <scope>NUCLEOTIDE SEQUENCE [LARGE SCALE GENOMIC DNA]</scope>
</reference>
<dbReference type="SUPFAM" id="SSF101386">
    <property type="entry name" value="all-alpha NTP pyrophosphatases"/>
    <property type="match status" value="1"/>
</dbReference>
<dbReference type="Proteomes" id="UP000260367">
    <property type="component" value="Segment"/>
</dbReference>
<dbReference type="RefSeq" id="YP_009806807.1">
    <property type="nucleotide sequence ID" value="NC_048017.1"/>
</dbReference>
<keyword evidence="2" id="KW-1185">Reference proteome</keyword>
<dbReference type="EMBL" id="MH509447">
    <property type="protein sequence ID" value="AXH47323.1"/>
    <property type="molecule type" value="Genomic_DNA"/>
</dbReference>